<dbReference type="InterPro" id="IPR026876">
    <property type="entry name" value="Fn3_assoc_repeat"/>
</dbReference>
<name>A0AA41QZW4_9BACT</name>
<proteinExistence type="predicted"/>
<dbReference type="RefSeq" id="WP_246904090.1">
    <property type="nucleotide sequence ID" value="NZ_JALJRB010000005.1"/>
</dbReference>
<comment type="caution">
    <text evidence="3">The sequence shown here is derived from an EMBL/GenBank/DDBJ whole genome shotgun (WGS) entry which is preliminary data.</text>
</comment>
<accession>A0AA41QZW4</accession>
<evidence type="ECO:0000259" key="1">
    <source>
        <dbReference type="Pfam" id="PF04151"/>
    </source>
</evidence>
<dbReference type="InterPro" id="IPR007280">
    <property type="entry name" value="Peptidase_C_arc/bac"/>
</dbReference>
<evidence type="ECO:0000313" key="3">
    <source>
        <dbReference type="EMBL" id="MCJ8500222.1"/>
    </source>
</evidence>
<dbReference type="Proteomes" id="UP001165427">
    <property type="component" value="Unassembled WGS sequence"/>
</dbReference>
<organism evidence="3 4">
    <name type="scientific">Desulfatitalea alkaliphila</name>
    <dbReference type="NCBI Taxonomy" id="2929485"/>
    <lineage>
        <taxon>Bacteria</taxon>
        <taxon>Pseudomonadati</taxon>
        <taxon>Thermodesulfobacteriota</taxon>
        <taxon>Desulfobacteria</taxon>
        <taxon>Desulfobacterales</taxon>
        <taxon>Desulfosarcinaceae</taxon>
        <taxon>Desulfatitalea</taxon>
    </lineage>
</organism>
<keyword evidence="4" id="KW-1185">Reference proteome</keyword>
<dbReference type="EMBL" id="JALJRB010000005">
    <property type="protein sequence ID" value="MCJ8500222.1"/>
    <property type="molecule type" value="Genomic_DNA"/>
</dbReference>
<reference evidence="3" key="1">
    <citation type="submission" date="2022-04" db="EMBL/GenBank/DDBJ databases">
        <title>Desulfatitalea alkaliphila sp. nov., a novel anaerobic sulfate-reducing bacterium isolated from terrestrial mud volcano, Taman Peninsula, Russia.</title>
        <authorList>
            <person name="Khomyakova M.A."/>
            <person name="Merkel A.Y."/>
            <person name="Slobodkin A.I."/>
        </authorList>
    </citation>
    <scope>NUCLEOTIDE SEQUENCE</scope>
    <source>
        <strain evidence="3">M08but</strain>
    </source>
</reference>
<dbReference type="Gene3D" id="2.60.120.380">
    <property type="match status" value="1"/>
</dbReference>
<dbReference type="InterPro" id="IPR044060">
    <property type="entry name" value="Bacterial_rp_domain"/>
</dbReference>
<dbReference type="Pfam" id="PF13287">
    <property type="entry name" value="Fn3_assoc"/>
    <property type="match status" value="1"/>
</dbReference>
<dbReference type="Pfam" id="PF04151">
    <property type="entry name" value="PPC"/>
    <property type="match status" value="1"/>
</dbReference>
<dbReference type="Pfam" id="PF18998">
    <property type="entry name" value="Flg_new_2"/>
    <property type="match status" value="2"/>
</dbReference>
<dbReference type="PROSITE" id="PS51257">
    <property type="entry name" value="PROKAR_LIPOPROTEIN"/>
    <property type="match status" value="1"/>
</dbReference>
<feature type="domain" description="Bacterial repeat" evidence="2">
    <location>
        <begin position="1166"/>
        <end position="1231"/>
    </location>
</feature>
<feature type="domain" description="Bacterial repeat" evidence="2">
    <location>
        <begin position="1077"/>
        <end position="1113"/>
    </location>
</feature>
<evidence type="ECO:0000259" key="2">
    <source>
        <dbReference type="Pfam" id="PF18998"/>
    </source>
</evidence>
<protein>
    <submittedName>
        <fullName evidence="3">Chitobiase/beta-hexosaminidase C-terminal domain-containing protein</fullName>
    </submittedName>
</protein>
<gene>
    <name evidence="3" type="ORF">MRX98_06520</name>
</gene>
<evidence type="ECO:0000313" key="4">
    <source>
        <dbReference type="Proteomes" id="UP001165427"/>
    </source>
</evidence>
<feature type="domain" description="Peptidase C-terminal archaeal/bacterial" evidence="1">
    <location>
        <begin position="985"/>
        <end position="1056"/>
    </location>
</feature>
<sequence length="1551" mass="166994">MMKLNGKVNALCCVLIYLIFFLTAAVTLSGCSGGGGGDGGSGGGGGEEARTITIYGSVIMDTGVSNSKVSVLSAETSQILATANTDSNGYWEAEITASALAADDNLVLSAESPVNNLVIRSFVSADDIRSEGDRYTSNLCAISNYTEALLIFAEADGQDISAAYLDDMISVGGNGHPQPTGYPNVDRFAASIRSAYYDRSPISLAQSRANLLGEYIFIRWPAIFKASESTTLSLPRTGPLAGYSLSIVERTGLQGATVSSNDVVVDAGGPATGDVTLSLAGKGVSAVTVSLPVLVTESREVFSRTIPQGEFTITAPDLSLDIPYDAFEDGAHVTIHEMTQLPSGLPVGVLKGYDVNLGREPNEPVTITYNLADGQSADDVILIHIDPAGKEARYVYPDTSAPVEGVASFSLSSLSPTFLAIRPNGNYNLGMTFYVEELMVNTKESFEFIKNFIIDYIDDDDRIKRMSMVPAPKGDAQAGLSENDEIIEYFTKFTSRALASFMEIGADEENLNQLAGISFRYGALSSSVDARIEYENLREKVIVVALKIANVMPVNGIEKMALIEEFRNELGSGNYEPYLDSRLLIDDGHGFGFWLPSAAYEMIHLSQGDIETRFRNIENTILAAQMTDSERCSVFQEMSRYAEAEKLLLLARSPKLPADEQYVSGELAALSKECLGSANREHIELYNRLVDAGHEVVLGSNGLKVIALLNQQSQNVINKYFKAFNDTNRINVTRLQIQNAPKNALNGGYYGSNGGRWFQEQYSGVDVLIPNQTYQDLRAVKRWVDAFSDRANRCDIPDNAFVSAPMISPSAGEYTSALVVDLSRPGATIRYTTNGSIPSRTNGTIYTEPFSVTTNTVVQAVAYDDTAISQVASANYTMRAPSYTVSANAGTGGSVTSSSTQTVSNRQTAAFTVIAASGYNRSNTVSTNCAGGSGSWSGNTYTTKQITSDCSVFFSFVQAGGGSDRTLTNHGTINDISGRKDEKFYYQFFVPANSSKLEISIWHTPGADSPRNADLYLRHGTRPTTKNSDFKVVSNDRSKHIIVQNPQSGYWYVMIHAFADFSGANLYSAYTAGVAQHTVTATAGTGGSVSPTSRTVNHGSATIFTVTPNSGYTRGNATGSCPAGSWSGNTYTTGTITSGCSVNFDFVASSTTHTLQVSKSGSGQGTVTSNPAGISCGSTCGASFAGGQSVSLSADAASGSTFAGWGGECSGSGTCQVTMNQARSVTATFNVDGSSSTPITEENLAGSWRITITDSAYDTSTYYIDVTLSSNGTFAYTEVDPSVNYYYSGNGNWSYNEINRYFDAYANNQGLCTGTLSANASNNAFSVAGNFYNSAATYNWVRTDSNSQIRFQENFNTDPEYALHFSEGMSSVCNLGWDNGSYFAHVVDNTTEWYCLSEGPVFEPVKESDGFYIEFSINPVKPDWGHYPGLYFVSSSTNFPVGGDLYSLSFTINWSDNVIKKFTLRTESGTEFLSPTIPVINEWYDVVISKDQVSGSMSIRIFRQDGSVFVDSSNLEIDVKEFDRVYIGEIQRGPIKYGQSAQIRVGNILVR</sequence>